<proteinExistence type="predicted"/>
<accession>A0A0F9IDM0</accession>
<dbReference type="AlphaFoldDB" id="A0A0F9IDM0"/>
<protein>
    <submittedName>
        <fullName evidence="1">Uncharacterized protein</fullName>
    </submittedName>
</protein>
<name>A0A0F9IDM0_9ZZZZ</name>
<comment type="caution">
    <text evidence="1">The sequence shown here is derived from an EMBL/GenBank/DDBJ whole genome shotgun (WGS) entry which is preliminary data.</text>
</comment>
<reference evidence="1" key="1">
    <citation type="journal article" date="2015" name="Nature">
        <title>Complex archaea that bridge the gap between prokaryotes and eukaryotes.</title>
        <authorList>
            <person name="Spang A."/>
            <person name="Saw J.H."/>
            <person name="Jorgensen S.L."/>
            <person name="Zaremba-Niedzwiedzka K."/>
            <person name="Martijn J."/>
            <person name="Lind A.E."/>
            <person name="van Eijk R."/>
            <person name="Schleper C."/>
            <person name="Guy L."/>
            <person name="Ettema T.J."/>
        </authorList>
    </citation>
    <scope>NUCLEOTIDE SEQUENCE</scope>
</reference>
<dbReference type="EMBL" id="LAZR01019615">
    <property type="protein sequence ID" value="KKL91885.1"/>
    <property type="molecule type" value="Genomic_DNA"/>
</dbReference>
<evidence type="ECO:0000313" key="1">
    <source>
        <dbReference type="EMBL" id="KKL91885.1"/>
    </source>
</evidence>
<organism evidence="1">
    <name type="scientific">marine sediment metagenome</name>
    <dbReference type="NCBI Taxonomy" id="412755"/>
    <lineage>
        <taxon>unclassified sequences</taxon>
        <taxon>metagenomes</taxon>
        <taxon>ecological metagenomes</taxon>
    </lineage>
</organism>
<sequence>MNTNKLGEGWYYLDTLSNVWRGPYWAESKARLWANAYNHPSTIKHFTNYPNPLSKHTPYKEIVKRLEKILSRANTPNVTKVQEARIALRQCLVHLKDCEI</sequence>
<gene>
    <name evidence="1" type="ORF">LCGC14_1890250</name>
</gene>